<dbReference type="Proteomes" id="UP000183832">
    <property type="component" value="Unassembled WGS sequence"/>
</dbReference>
<dbReference type="AlphaFoldDB" id="A0A1J1HH77"/>
<keyword evidence="2" id="KW-1185">Reference proteome</keyword>
<evidence type="ECO:0000313" key="2">
    <source>
        <dbReference type="Proteomes" id="UP000183832"/>
    </source>
</evidence>
<dbReference type="EMBL" id="CVRI01000004">
    <property type="protein sequence ID" value="CRK87376.1"/>
    <property type="molecule type" value="Genomic_DNA"/>
</dbReference>
<evidence type="ECO:0000313" key="1">
    <source>
        <dbReference type="EMBL" id="CRK87376.1"/>
    </source>
</evidence>
<name>A0A1J1HH77_9DIPT</name>
<gene>
    <name evidence="1" type="ORF">CLUMA_CG001178</name>
</gene>
<accession>A0A1J1HH77</accession>
<organism evidence="1 2">
    <name type="scientific">Clunio marinus</name>
    <dbReference type="NCBI Taxonomy" id="568069"/>
    <lineage>
        <taxon>Eukaryota</taxon>
        <taxon>Metazoa</taxon>
        <taxon>Ecdysozoa</taxon>
        <taxon>Arthropoda</taxon>
        <taxon>Hexapoda</taxon>
        <taxon>Insecta</taxon>
        <taxon>Pterygota</taxon>
        <taxon>Neoptera</taxon>
        <taxon>Endopterygota</taxon>
        <taxon>Diptera</taxon>
        <taxon>Nematocera</taxon>
        <taxon>Chironomoidea</taxon>
        <taxon>Chironomidae</taxon>
        <taxon>Clunio</taxon>
    </lineage>
</organism>
<protein>
    <submittedName>
        <fullName evidence="1">CLUMA_CG001178, isoform A</fullName>
    </submittedName>
</protein>
<sequence>MKIFVSQCDNPLSEKDLDKFGEQYRSDEVLITFRKLACEQFLSNFKETQPAYFINDYSKDSLEED</sequence>
<proteinExistence type="predicted"/>
<reference evidence="1 2" key="1">
    <citation type="submission" date="2015-04" db="EMBL/GenBank/DDBJ databases">
        <authorList>
            <person name="Syromyatnikov M.Y."/>
            <person name="Popov V.N."/>
        </authorList>
    </citation>
    <scope>NUCLEOTIDE SEQUENCE [LARGE SCALE GENOMIC DNA]</scope>
</reference>